<protein>
    <submittedName>
        <fullName evidence="2">Serine hydrolase domain-containing protein</fullName>
        <ecNumber evidence="2">3.-.-.-</ecNumber>
    </submittedName>
</protein>
<dbReference type="GO" id="GO:0016787">
    <property type="term" value="F:hydrolase activity"/>
    <property type="evidence" value="ECO:0007669"/>
    <property type="project" value="UniProtKB-KW"/>
</dbReference>
<dbReference type="Proteomes" id="UP001601303">
    <property type="component" value="Unassembled WGS sequence"/>
</dbReference>
<dbReference type="PANTHER" id="PTHR43319">
    <property type="entry name" value="BETA-LACTAMASE-RELATED"/>
    <property type="match status" value="1"/>
</dbReference>
<name>A0ABW6LWA2_9ACTN</name>
<organism evidence="2 3">
    <name type="scientific">Streptomyces hokutonensis</name>
    <dbReference type="NCBI Taxonomy" id="1306990"/>
    <lineage>
        <taxon>Bacteria</taxon>
        <taxon>Bacillati</taxon>
        <taxon>Actinomycetota</taxon>
        <taxon>Actinomycetes</taxon>
        <taxon>Kitasatosporales</taxon>
        <taxon>Streptomycetaceae</taxon>
        <taxon>Streptomyces</taxon>
    </lineage>
</organism>
<dbReference type="Gene3D" id="3.40.710.10">
    <property type="entry name" value="DD-peptidase/beta-lactamase superfamily"/>
    <property type="match status" value="1"/>
</dbReference>
<dbReference type="EC" id="3.-.-.-" evidence="2"/>
<dbReference type="PANTHER" id="PTHR43319:SF3">
    <property type="entry name" value="BETA-LACTAMASE-RELATED DOMAIN-CONTAINING PROTEIN"/>
    <property type="match status" value="1"/>
</dbReference>
<sequence>MSEHQPAIDGHCDPRFTAVRTAFEENFRDRDELGAAVTVTLDGETVVDLWGGWADAARTRPWERDTVVNVWSTTKGPVALCAHILADRGLLDLDAQVATYWPEFAAAGKENVLVRHLLSHRAGLAGLHEPHSLAQLYDWELTTRRLAAMEPWWEPGTRSGYHALTYGFLVGEVVRRVSGLLPGAFLEREVTGPLGIDFTIGLPEKEAGRAAELVHPPAAPSSEQAAIFSQLAPAAIAALTNPIAGAAEANTPEWRAAEIPAANGHGTARAVAALYGVFAGRGSYGGHRVLSPEAAERVREGQGSCRDLVLGAGFAHETEIGLGLWLSGPNGSYGPDPRAFGHDGFGGSCGLADPDAGVSLGYVMNRMGPHIADDPRKSALIDALYGAL</sequence>
<accession>A0ABW6LWA2</accession>
<dbReference type="InterPro" id="IPR001466">
    <property type="entry name" value="Beta-lactam-related"/>
</dbReference>
<dbReference type="InterPro" id="IPR012338">
    <property type="entry name" value="Beta-lactam/transpept-like"/>
</dbReference>
<dbReference type="InterPro" id="IPR052907">
    <property type="entry name" value="Beta-lactamase/esterase"/>
</dbReference>
<evidence type="ECO:0000313" key="3">
    <source>
        <dbReference type="Proteomes" id="UP001601303"/>
    </source>
</evidence>
<reference evidence="2 3" key="1">
    <citation type="submission" date="2024-10" db="EMBL/GenBank/DDBJ databases">
        <title>The Natural Products Discovery Center: Release of the First 8490 Sequenced Strains for Exploring Actinobacteria Biosynthetic Diversity.</title>
        <authorList>
            <person name="Kalkreuter E."/>
            <person name="Kautsar S.A."/>
            <person name="Yang D."/>
            <person name="Bader C.D."/>
            <person name="Teijaro C.N."/>
            <person name="Fluegel L."/>
            <person name="Davis C.M."/>
            <person name="Simpson J.R."/>
            <person name="Lauterbach L."/>
            <person name="Steele A.D."/>
            <person name="Gui C."/>
            <person name="Meng S."/>
            <person name="Li G."/>
            <person name="Viehrig K."/>
            <person name="Ye F."/>
            <person name="Su P."/>
            <person name="Kiefer A.F."/>
            <person name="Nichols A."/>
            <person name="Cepeda A.J."/>
            <person name="Yan W."/>
            <person name="Fan B."/>
            <person name="Jiang Y."/>
            <person name="Adhikari A."/>
            <person name="Zheng C.-J."/>
            <person name="Schuster L."/>
            <person name="Cowan T.M."/>
            <person name="Smanski M.J."/>
            <person name="Chevrette M.G."/>
            <person name="De Carvalho L.P.S."/>
            <person name="Shen B."/>
        </authorList>
    </citation>
    <scope>NUCLEOTIDE SEQUENCE [LARGE SCALE GENOMIC DNA]</scope>
    <source>
        <strain evidence="2 3">NPDC006488</strain>
    </source>
</reference>
<gene>
    <name evidence="2" type="ORF">ACFYNQ_06260</name>
</gene>
<evidence type="ECO:0000259" key="1">
    <source>
        <dbReference type="Pfam" id="PF00144"/>
    </source>
</evidence>
<dbReference type="RefSeq" id="WP_388103341.1">
    <property type="nucleotide sequence ID" value="NZ_JBIAHM010000002.1"/>
</dbReference>
<dbReference type="SUPFAM" id="SSF56601">
    <property type="entry name" value="beta-lactamase/transpeptidase-like"/>
    <property type="match status" value="1"/>
</dbReference>
<proteinExistence type="predicted"/>
<evidence type="ECO:0000313" key="2">
    <source>
        <dbReference type="EMBL" id="MFE9598171.1"/>
    </source>
</evidence>
<dbReference type="Pfam" id="PF00144">
    <property type="entry name" value="Beta-lactamase"/>
    <property type="match status" value="1"/>
</dbReference>
<keyword evidence="2" id="KW-0378">Hydrolase</keyword>
<feature type="domain" description="Beta-lactamase-related" evidence="1">
    <location>
        <begin position="24"/>
        <end position="371"/>
    </location>
</feature>
<comment type="caution">
    <text evidence="2">The sequence shown here is derived from an EMBL/GenBank/DDBJ whole genome shotgun (WGS) entry which is preliminary data.</text>
</comment>
<keyword evidence="3" id="KW-1185">Reference proteome</keyword>
<dbReference type="EMBL" id="JBIAHM010000002">
    <property type="protein sequence ID" value="MFE9598171.1"/>
    <property type="molecule type" value="Genomic_DNA"/>
</dbReference>